<evidence type="ECO:0000256" key="1">
    <source>
        <dbReference type="SAM" id="MobiDB-lite"/>
    </source>
</evidence>
<dbReference type="EMBL" id="FUKQ01000030">
    <property type="protein sequence ID" value="SJN31309.1"/>
    <property type="molecule type" value="Genomic_DNA"/>
</dbReference>
<dbReference type="AlphaFoldDB" id="A0A1R4JH20"/>
<evidence type="ECO:0000313" key="3">
    <source>
        <dbReference type="Proteomes" id="UP000188342"/>
    </source>
</evidence>
<evidence type="ECO:0000313" key="2">
    <source>
        <dbReference type="EMBL" id="SJN31309.1"/>
    </source>
</evidence>
<name>A0A1R4JH20_9ACTN</name>
<reference evidence="2 3" key="1">
    <citation type="submission" date="2017-02" db="EMBL/GenBank/DDBJ databases">
        <authorList>
            <person name="Peterson S.W."/>
        </authorList>
    </citation>
    <scope>NUCLEOTIDE SEQUENCE [LARGE SCALE GENOMIC DNA]</scope>
    <source>
        <strain evidence="2 3">LSP_Lj1</strain>
    </source>
</reference>
<keyword evidence="3" id="KW-1185">Reference proteome</keyword>
<proteinExistence type="predicted"/>
<dbReference type="Proteomes" id="UP000188342">
    <property type="component" value="Unassembled WGS sequence"/>
</dbReference>
<feature type="compositionally biased region" description="Polar residues" evidence="1">
    <location>
        <begin position="34"/>
        <end position="43"/>
    </location>
</feature>
<feature type="region of interest" description="Disordered" evidence="1">
    <location>
        <begin position="13"/>
        <end position="43"/>
    </location>
</feature>
<sequence length="43" mass="4785">MGHPMCRRELVLRAHGPKPFQSGDKIERAVVASSMRTPPQSPQ</sequence>
<accession>A0A1R4JH20</accession>
<gene>
    <name evidence="2" type="ORF">FM114_07490</name>
</gene>
<organism evidence="2 3">
    <name type="scientific">Luteococcus japonicus LSP_Lj1</name>
    <dbReference type="NCBI Taxonomy" id="1255658"/>
    <lineage>
        <taxon>Bacteria</taxon>
        <taxon>Bacillati</taxon>
        <taxon>Actinomycetota</taxon>
        <taxon>Actinomycetes</taxon>
        <taxon>Propionibacteriales</taxon>
        <taxon>Propionibacteriaceae</taxon>
        <taxon>Luteococcus</taxon>
    </lineage>
</organism>
<protein>
    <submittedName>
        <fullName evidence="2">Uncharacterized protein</fullName>
    </submittedName>
</protein>